<dbReference type="PANTHER" id="PTHR47751:SF1">
    <property type="entry name" value="SUPERFAMILY HYDROLASE, PUTATIVE (AFU_ORTHOLOGUE AFUA_2G16580)-RELATED"/>
    <property type="match status" value="1"/>
</dbReference>
<gene>
    <name evidence="3" type="ORF">K7432_006556</name>
</gene>
<keyword evidence="4" id="KW-1185">Reference proteome</keyword>
<dbReference type="Proteomes" id="UP001479436">
    <property type="component" value="Unassembled WGS sequence"/>
</dbReference>
<name>A0ABR2W1F9_9FUNG</name>
<evidence type="ECO:0000313" key="3">
    <source>
        <dbReference type="EMBL" id="KAK9716945.1"/>
    </source>
</evidence>
<evidence type="ECO:0000313" key="4">
    <source>
        <dbReference type="Proteomes" id="UP001479436"/>
    </source>
</evidence>
<accession>A0ABR2W1F9</accession>
<sequence>MPQKVTFQSHGLALKGELYLPSDSSGKKRAAIVVGHPFGGVKEQTAGLYAKHLSSLGFIALTFDAGYQGESEGEPRYLEDPSARSEDFKSAVSYLTTLDQVDPERIGALGICAAGGYVPFTAQTERRIKAVATISAADIGQLYREGLGGTQSPDDLKKNLEEAGKERTKEARGAAPRLEHIVPNTVEDAAKAAPPRTLFREGTDYYRTSRAQHPNSQNWYVFRSLDQLASFSAFDYVDLISPHPLLLIAGTDADTLYFSETAYKKAKEPKELFLIDGATHIDLYDKEQYVGPAVKKLDSFFTQYLSGN</sequence>
<dbReference type="InterPro" id="IPR051411">
    <property type="entry name" value="Polyketide_trans_af380"/>
</dbReference>
<protein>
    <recommendedName>
        <fullName evidence="2">Dienelactone hydrolase domain-containing protein</fullName>
    </recommendedName>
</protein>
<dbReference type="SUPFAM" id="SSF53474">
    <property type="entry name" value="alpha/beta-Hydrolases"/>
    <property type="match status" value="1"/>
</dbReference>
<feature type="domain" description="Dienelactone hydrolase" evidence="2">
    <location>
        <begin position="19"/>
        <end position="132"/>
    </location>
</feature>
<dbReference type="PANTHER" id="PTHR47751">
    <property type="entry name" value="SUPERFAMILY HYDROLASE, PUTATIVE (AFU_ORTHOLOGUE AFUA_2G16580)-RELATED"/>
    <property type="match status" value="1"/>
</dbReference>
<dbReference type="Pfam" id="PF01738">
    <property type="entry name" value="DLH"/>
    <property type="match status" value="1"/>
</dbReference>
<proteinExistence type="inferred from homology"/>
<dbReference type="Gene3D" id="1.10.10.800">
    <property type="match status" value="1"/>
</dbReference>
<evidence type="ECO:0000259" key="2">
    <source>
        <dbReference type="Pfam" id="PF01738"/>
    </source>
</evidence>
<dbReference type="InterPro" id="IPR029058">
    <property type="entry name" value="AB_hydrolase_fold"/>
</dbReference>
<organism evidence="3 4">
    <name type="scientific">Basidiobolus ranarum</name>
    <dbReference type="NCBI Taxonomy" id="34480"/>
    <lineage>
        <taxon>Eukaryota</taxon>
        <taxon>Fungi</taxon>
        <taxon>Fungi incertae sedis</taxon>
        <taxon>Zoopagomycota</taxon>
        <taxon>Entomophthoromycotina</taxon>
        <taxon>Basidiobolomycetes</taxon>
        <taxon>Basidiobolales</taxon>
        <taxon>Basidiobolaceae</taxon>
        <taxon>Basidiobolus</taxon>
    </lineage>
</organism>
<comment type="similarity">
    <text evidence="1">Belongs to the polyketide transferase af380 family.</text>
</comment>
<dbReference type="InterPro" id="IPR002925">
    <property type="entry name" value="Dienelactn_hydro"/>
</dbReference>
<dbReference type="Gene3D" id="3.40.50.1820">
    <property type="entry name" value="alpha/beta hydrolase"/>
    <property type="match status" value="1"/>
</dbReference>
<comment type="caution">
    <text evidence="3">The sequence shown here is derived from an EMBL/GenBank/DDBJ whole genome shotgun (WGS) entry which is preliminary data.</text>
</comment>
<reference evidence="3 4" key="1">
    <citation type="submission" date="2023-04" db="EMBL/GenBank/DDBJ databases">
        <title>Genome of Basidiobolus ranarum AG-B5.</title>
        <authorList>
            <person name="Stajich J.E."/>
            <person name="Carter-House D."/>
            <person name="Gryganskyi A."/>
        </authorList>
    </citation>
    <scope>NUCLEOTIDE SEQUENCE [LARGE SCALE GENOMIC DNA]</scope>
    <source>
        <strain evidence="3 4">AG-B5</strain>
    </source>
</reference>
<dbReference type="EMBL" id="JASJQH010007169">
    <property type="protein sequence ID" value="KAK9716945.1"/>
    <property type="molecule type" value="Genomic_DNA"/>
</dbReference>
<evidence type="ECO:0000256" key="1">
    <source>
        <dbReference type="ARBA" id="ARBA00029464"/>
    </source>
</evidence>